<feature type="transmembrane region" description="Helical" evidence="6">
    <location>
        <begin position="6"/>
        <end position="25"/>
    </location>
</feature>
<accession>A0AB34K117</accession>
<dbReference type="InterPro" id="IPR002794">
    <property type="entry name" value="DUF92_TMEM19"/>
</dbReference>
<protein>
    <recommendedName>
        <fullName evidence="9">Transmembrane protein 19</fullName>
    </recommendedName>
</protein>
<comment type="similarity">
    <text evidence="2">Belongs to the TMEM19 family.</text>
</comment>
<evidence type="ECO:0000256" key="1">
    <source>
        <dbReference type="ARBA" id="ARBA00004141"/>
    </source>
</evidence>
<evidence type="ECO:0000256" key="4">
    <source>
        <dbReference type="ARBA" id="ARBA00022989"/>
    </source>
</evidence>
<feature type="transmembrane region" description="Helical" evidence="6">
    <location>
        <begin position="89"/>
        <end position="109"/>
    </location>
</feature>
<dbReference type="PANTHER" id="PTHR13353:SF14">
    <property type="entry name" value="PROTEIN PGR"/>
    <property type="match status" value="1"/>
</dbReference>
<feature type="transmembrane region" description="Helical" evidence="6">
    <location>
        <begin position="177"/>
        <end position="200"/>
    </location>
</feature>
<dbReference type="Pfam" id="PF01940">
    <property type="entry name" value="DUF92"/>
    <property type="match status" value="1"/>
</dbReference>
<comment type="subcellular location">
    <subcellularLocation>
        <location evidence="1">Membrane</location>
        <topology evidence="1">Multi-pass membrane protein</topology>
    </subcellularLocation>
</comment>
<keyword evidence="8" id="KW-1185">Reference proteome</keyword>
<evidence type="ECO:0000313" key="8">
    <source>
        <dbReference type="Proteomes" id="UP001515480"/>
    </source>
</evidence>
<evidence type="ECO:0000256" key="6">
    <source>
        <dbReference type="SAM" id="Phobius"/>
    </source>
</evidence>
<dbReference type="EMBL" id="JBGBPQ010000003">
    <property type="protein sequence ID" value="KAL1526209.1"/>
    <property type="molecule type" value="Genomic_DNA"/>
</dbReference>
<keyword evidence="5 6" id="KW-0472">Membrane</keyword>
<evidence type="ECO:0000256" key="3">
    <source>
        <dbReference type="ARBA" id="ARBA00022692"/>
    </source>
</evidence>
<reference evidence="7 8" key="1">
    <citation type="journal article" date="2024" name="Science">
        <title>Giant polyketide synthase enzymes in the biosynthesis of giant marine polyether toxins.</title>
        <authorList>
            <person name="Fallon T.R."/>
            <person name="Shende V.V."/>
            <person name="Wierzbicki I.H."/>
            <person name="Pendleton A.L."/>
            <person name="Watervoot N.F."/>
            <person name="Auber R.P."/>
            <person name="Gonzalez D.J."/>
            <person name="Wisecaver J.H."/>
            <person name="Moore B.S."/>
        </authorList>
    </citation>
    <scope>NUCLEOTIDE SEQUENCE [LARGE SCALE GENOMIC DNA]</scope>
    <source>
        <strain evidence="7 8">12B1</strain>
    </source>
</reference>
<dbReference type="PANTHER" id="PTHR13353">
    <property type="entry name" value="TRANSMEMBRANE PROTEIN 19"/>
    <property type="match status" value="1"/>
</dbReference>
<gene>
    <name evidence="7" type="ORF">AB1Y20_014935</name>
</gene>
<feature type="transmembrane region" description="Helical" evidence="6">
    <location>
        <begin position="220"/>
        <end position="242"/>
    </location>
</feature>
<sequence>MAPMAWWAYLTLALALAGAMSLRGYRKRSLDASGARAAFLVGVISCTASVRFGLTLIAFFASSSKLTKLGAARKREIEEAHQEGGNRNWVQVAANGALGTLVAAAFFVCTRSGATHPELPLHWRVAPVESVLQAAYLCHYACCNADTWASELGVLGRGKPRLITSLRQVPVGTNGGVSLRGTAASVAGGLFIGLVFYAVGGALGPPPLASDPPPPPQWRLLPFGAAAGLVGSMIDSLLGATLQYSGYCEKRRLVVESPGPNVQHISGRNVLDNHQVNFLSSVITTGLGAASTSFLF</sequence>
<dbReference type="GO" id="GO:0016020">
    <property type="term" value="C:membrane"/>
    <property type="evidence" value="ECO:0007669"/>
    <property type="project" value="UniProtKB-SubCell"/>
</dbReference>
<evidence type="ECO:0008006" key="9">
    <source>
        <dbReference type="Google" id="ProtNLM"/>
    </source>
</evidence>
<dbReference type="Proteomes" id="UP001515480">
    <property type="component" value="Unassembled WGS sequence"/>
</dbReference>
<proteinExistence type="inferred from homology"/>
<evidence type="ECO:0000313" key="7">
    <source>
        <dbReference type="EMBL" id="KAL1526209.1"/>
    </source>
</evidence>
<feature type="transmembrane region" description="Helical" evidence="6">
    <location>
        <begin position="37"/>
        <end position="61"/>
    </location>
</feature>
<name>A0AB34K117_PRYPA</name>
<keyword evidence="3 6" id="KW-0812">Transmembrane</keyword>
<evidence type="ECO:0000256" key="2">
    <source>
        <dbReference type="ARBA" id="ARBA00009012"/>
    </source>
</evidence>
<keyword evidence="4 6" id="KW-1133">Transmembrane helix</keyword>
<dbReference type="AlphaFoldDB" id="A0AB34K117"/>
<organism evidence="7 8">
    <name type="scientific">Prymnesium parvum</name>
    <name type="common">Toxic golden alga</name>
    <dbReference type="NCBI Taxonomy" id="97485"/>
    <lineage>
        <taxon>Eukaryota</taxon>
        <taxon>Haptista</taxon>
        <taxon>Haptophyta</taxon>
        <taxon>Prymnesiophyceae</taxon>
        <taxon>Prymnesiales</taxon>
        <taxon>Prymnesiaceae</taxon>
        <taxon>Prymnesium</taxon>
    </lineage>
</organism>
<comment type="caution">
    <text evidence="7">The sequence shown here is derived from an EMBL/GenBank/DDBJ whole genome shotgun (WGS) entry which is preliminary data.</text>
</comment>
<evidence type="ECO:0000256" key="5">
    <source>
        <dbReference type="ARBA" id="ARBA00023136"/>
    </source>
</evidence>